<protein>
    <submittedName>
        <fullName evidence="2">HEAT repeat protein</fullName>
    </submittedName>
</protein>
<evidence type="ECO:0000313" key="2">
    <source>
        <dbReference type="EMBL" id="AKU94208.1"/>
    </source>
</evidence>
<organism evidence="2 3">
    <name type="scientific">Labilithrix luteola</name>
    <dbReference type="NCBI Taxonomy" id="1391654"/>
    <lineage>
        <taxon>Bacteria</taxon>
        <taxon>Pseudomonadati</taxon>
        <taxon>Myxococcota</taxon>
        <taxon>Polyangia</taxon>
        <taxon>Polyangiales</taxon>
        <taxon>Labilitrichaceae</taxon>
        <taxon>Labilithrix</taxon>
    </lineage>
</organism>
<dbReference type="AlphaFoldDB" id="A0A0K1PL08"/>
<dbReference type="Gene3D" id="1.25.10.10">
    <property type="entry name" value="Leucine-rich Repeat Variant"/>
    <property type="match status" value="5"/>
</dbReference>
<dbReference type="SUPFAM" id="SSF48371">
    <property type="entry name" value="ARM repeat"/>
    <property type="match status" value="2"/>
</dbReference>
<dbReference type="InterPro" id="IPR011989">
    <property type="entry name" value="ARM-like"/>
</dbReference>
<proteinExistence type="predicted"/>
<dbReference type="InterPro" id="IPR004155">
    <property type="entry name" value="PBS_lyase_HEAT"/>
</dbReference>
<dbReference type="EMBL" id="CP012333">
    <property type="protein sequence ID" value="AKU94208.1"/>
    <property type="molecule type" value="Genomic_DNA"/>
</dbReference>
<name>A0A0K1PL08_9BACT</name>
<reference evidence="2 3" key="1">
    <citation type="submission" date="2015-08" db="EMBL/GenBank/DDBJ databases">
        <authorList>
            <person name="Babu N.S."/>
            <person name="Beckwith C.J."/>
            <person name="Beseler K.G."/>
            <person name="Brison A."/>
            <person name="Carone J.V."/>
            <person name="Caskin T.P."/>
            <person name="Diamond M."/>
            <person name="Durham M.E."/>
            <person name="Foxe J.M."/>
            <person name="Go M."/>
            <person name="Henderson B.A."/>
            <person name="Jones I.B."/>
            <person name="McGettigan J.A."/>
            <person name="Micheletti S.J."/>
            <person name="Nasrallah M.E."/>
            <person name="Ortiz D."/>
            <person name="Piller C.R."/>
            <person name="Privatt S.R."/>
            <person name="Schneider S.L."/>
            <person name="Sharp S."/>
            <person name="Smith T.C."/>
            <person name="Stanton J.D."/>
            <person name="Ullery H.E."/>
            <person name="Wilson R.J."/>
            <person name="Serrano M.G."/>
            <person name="Buck G."/>
            <person name="Lee V."/>
            <person name="Wang Y."/>
            <person name="Carvalho R."/>
            <person name="Voegtly L."/>
            <person name="Shi R."/>
            <person name="Duckworth R."/>
            <person name="Johnson A."/>
            <person name="Loviza R."/>
            <person name="Walstead R."/>
            <person name="Shah Z."/>
            <person name="Kiflezghi M."/>
            <person name="Wade K."/>
            <person name="Ball S.L."/>
            <person name="Bradley K.W."/>
            <person name="Asai D.J."/>
            <person name="Bowman C.A."/>
            <person name="Russell D.A."/>
            <person name="Pope W.H."/>
            <person name="Jacobs-Sera D."/>
            <person name="Hendrix R.W."/>
            <person name="Hatfull G.F."/>
        </authorList>
    </citation>
    <scope>NUCLEOTIDE SEQUENCE [LARGE SCALE GENOMIC DNA]</scope>
    <source>
        <strain evidence="2 3">DSM 27648</strain>
    </source>
</reference>
<dbReference type="KEGG" id="llu:AKJ09_00872"/>
<dbReference type="PANTHER" id="PTHR12697:SF5">
    <property type="entry name" value="DEOXYHYPUSINE HYDROXYLASE"/>
    <property type="match status" value="1"/>
</dbReference>
<dbReference type="InterPro" id="IPR016024">
    <property type="entry name" value="ARM-type_fold"/>
</dbReference>
<gene>
    <name evidence="2" type="ORF">AKJ09_00872</name>
</gene>
<dbReference type="RefSeq" id="WP_169927233.1">
    <property type="nucleotide sequence ID" value="NZ_CP012333.1"/>
</dbReference>
<dbReference type="GO" id="GO:0016491">
    <property type="term" value="F:oxidoreductase activity"/>
    <property type="evidence" value="ECO:0007669"/>
    <property type="project" value="TreeGrafter"/>
</dbReference>
<evidence type="ECO:0000313" key="3">
    <source>
        <dbReference type="Proteomes" id="UP000064967"/>
    </source>
</evidence>
<dbReference type="PANTHER" id="PTHR12697">
    <property type="entry name" value="PBS LYASE HEAT-LIKE PROTEIN"/>
    <property type="match status" value="1"/>
</dbReference>
<accession>A0A0K1PL08</accession>
<evidence type="ECO:0000256" key="1">
    <source>
        <dbReference type="SAM" id="MobiDB-lite"/>
    </source>
</evidence>
<sequence>MSERSHPARDVRTRLGDAEPEVRRLATQQLPRLPAPESCELLLVALGDDDWRVRKEAASVASRIEPRTAVVFAVARALGERDNIGQRNAAVEALVLIGPDAVPGAIDALGRLDADGRKLAAEVLAGAPTLAGMRALAHALRDEDPNVIVAAVEALGQAHLAGDEARDVARTSLTRMLASTQTPVRLAALEALRGLDVEIPWPELEPLLADPILRRPALSAAGGSRVPRAIRALAEAIADGSASVSREATIALGRSIEAAWGEDQLLDVAAKTLRASFYARARLRAFAKDASDPQGRASAVLALGLVRDPDDVSLIADALADDEVADRAEAALRLFGQDAMEPLLVAGRTAAPSLRGAAISMIPQLAPEAATSEPLLAVREALSDEASEVVVPALKSLAIVGGPIDLEPIARHVSSADPQVAGAASAALLAIAIRHPERARRMVSGVDPRGDGALVATILLEALASAQKAAPSDSAFLASALTHREAAARRSAIEALATMGGEDAATAVTVSLADEESAVVHAAIRALGRLGRAEQLASLAATTRDPLRLGGILRALKEADPERAFAAARPLLRSREAAVAVAAVEVVGAIEIEARADALMDATDHPDHEVIKIALAQLANTKDERAIVALARALEHPAEAVRRYTAEILGQQDAPEAETILRARLDRERSVEVRRVIMEALSALSARSDLEAGA</sequence>
<dbReference type="Proteomes" id="UP000064967">
    <property type="component" value="Chromosome"/>
</dbReference>
<dbReference type="Pfam" id="PF13646">
    <property type="entry name" value="HEAT_2"/>
    <property type="match status" value="4"/>
</dbReference>
<keyword evidence="3" id="KW-1185">Reference proteome</keyword>
<feature type="region of interest" description="Disordered" evidence="1">
    <location>
        <begin position="1"/>
        <end position="20"/>
    </location>
</feature>
<dbReference type="SMART" id="SM00567">
    <property type="entry name" value="EZ_HEAT"/>
    <property type="match status" value="10"/>
</dbReference>
<dbReference type="STRING" id="1391654.AKJ09_00872"/>